<protein>
    <submittedName>
        <fullName evidence="1">Uncharacterized protein</fullName>
    </submittedName>
</protein>
<dbReference type="VEuPathDB" id="FungiDB:SI65_02423"/>
<comment type="caution">
    <text evidence="1">The sequence shown here is derived from an EMBL/GenBank/DDBJ whole genome shotgun (WGS) entry which is preliminary data.</text>
</comment>
<dbReference type="EMBL" id="JXNT01000002">
    <property type="protein sequence ID" value="ODM21579.1"/>
    <property type="molecule type" value="Genomic_DNA"/>
</dbReference>
<gene>
    <name evidence="1" type="ORF">SI65_02423</name>
</gene>
<dbReference type="Proteomes" id="UP000094569">
    <property type="component" value="Unassembled WGS sequence"/>
</dbReference>
<organism evidence="1 2">
    <name type="scientific">Aspergillus cristatus</name>
    <name type="common">Chinese Fuzhuan brick tea-fermentation fungus</name>
    <name type="synonym">Eurotium cristatum</name>
    <dbReference type="NCBI Taxonomy" id="573508"/>
    <lineage>
        <taxon>Eukaryota</taxon>
        <taxon>Fungi</taxon>
        <taxon>Dikarya</taxon>
        <taxon>Ascomycota</taxon>
        <taxon>Pezizomycotina</taxon>
        <taxon>Eurotiomycetes</taxon>
        <taxon>Eurotiomycetidae</taxon>
        <taxon>Eurotiales</taxon>
        <taxon>Aspergillaceae</taxon>
        <taxon>Aspergillus</taxon>
        <taxon>Aspergillus subgen. Aspergillus</taxon>
    </lineage>
</organism>
<evidence type="ECO:0000313" key="1">
    <source>
        <dbReference type="EMBL" id="ODM21579.1"/>
    </source>
</evidence>
<keyword evidence="2" id="KW-1185">Reference proteome</keyword>
<dbReference type="OrthoDB" id="4453902at2759"/>
<reference evidence="1 2" key="1">
    <citation type="journal article" date="2016" name="BMC Genomics">
        <title>Comparative genomic and transcriptomic analyses of the Fuzhuan brick tea-fermentation fungus Aspergillus cristatus.</title>
        <authorList>
            <person name="Ge Y."/>
            <person name="Wang Y."/>
            <person name="Liu Y."/>
            <person name="Tan Y."/>
            <person name="Ren X."/>
            <person name="Zhang X."/>
            <person name="Hyde K.D."/>
            <person name="Liu Y."/>
            <person name="Liu Z."/>
        </authorList>
    </citation>
    <scope>NUCLEOTIDE SEQUENCE [LARGE SCALE GENOMIC DNA]</scope>
    <source>
        <strain evidence="1 2">GZAAS20.1005</strain>
    </source>
</reference>
<proteinExistence type="predicted"/>
<sequence>MGGGPEIPQIPAIRARYDALKHIYRTALDNIEETLLNPNDLQNLHIKNFPLPLTYNGHSDPAIEPSFFSPLDENIALKDSDDGFMPKKYPSLEGLKPLYKASLMASVVEFNDGDDDRLTCGELLNICEIMMDHFKGYRIHADSTYIKAPVMVLSCLGSQHVRILMAHHDGTDLVVRRSELFGLSWKNVDALRLFLRWWCSEGVGDAECI</sequence>
<accession>A0A1E3BKV7</accession>
<dbReference type="STRING" id="573508.A0A1E3BKV7"/>
<evidence type="ECO:0000313" key="2">
    <source>
        <dbReference type="Proteomes" id="UP000094569"/>
    </source>
</evidence>
<name>A0A1E3BKV7_ASPCR</name>
<dbReference type="AlphaFoldDB" id="A0A1E3BKV7"/>